<name>A0ABP8E8Y5_9FLAO</name>
<gene>
    <name evidence="2" type="ORF">GCM10022257_08040</name>
</gene>
<proteinExistence type="predicted"/>
<keyword evidence="1" id="KW-0732">Signal</keyword>
<comment type="caution">
    <text evidence="2">The sequence shown here is derived from an EMBL/GenBank/DDBJ whole genome shotgun (WGS) entry which is preliminary data.</text>
</comment>
<evidence type="ECO:0000256" key="1">
    <source>
        <dbReference type="SAM" id="SignalP"/>
    </source>
</evidence>
<protein>
    <recommendedName>
        <fullName evidence="4">Lipoprotein</fullName>
    </recommendedName>
</protein>
<dbReference type="EMBL" id="BAABAV010000001">
    <property type="protein sequence ID" value="GAA4268703.1"/>
    <property type="molecule type" value="Genomic_DNA"/>
</dbReference>
<keyword evidence="3" id="KW-1185">Reference proteome</keyword>
<feature type="signal peptide" evidence="1">
    <location>
        <begin position="1"/>
        <end position="24"/>
    </location>
</feature>
<evidence type="ECO:0000313" key="2">
    <source>
        <dbReference type="EMBL" id="GAA4268703.1"/>
    </source>
</evidence>
<accession>A0ABP8E8Y5</accession>
<dbReference type="RefSeq" id="WP_139001347.1">
    <property type="nucleotide sequence ID" value="NZ_BAABAV010000001.1"/>
</dbReference>
<evidence type="ECO:0008006" key="4">
    <source>
        <dbReference type="Google" id="ProtNLM"/>
    </source>
</evidence>
<dbReference type="Proteomes" id="UP001500027">
    <property type="component" value="Unassembled WGS sequence"/>
</dbReference>
<feature type="chain" id="PRO_5045518090" description="Lipoprotein" evidence="1">
    <location>
        <begin position="25"/>
        <end position="168"/>
    </location>
</feature>
<sequence>MKRLKNVFGFFFISLVMMSFSQCASTKILEGEIPLEIGQVSYQSWVAGIEGGGSGVNLFIPIVSNKDNLVLDSVYFQGKKVQLERKTKSLYVGRFKKSTNQKKDVVMSADPAAEFNNPVPEVPQKIPFELKQDECVVSFTDRKRTKYFKISDITKKKAQFYPSAPPRN</sequence>
<organism evidence="2 3">
    <name type="scientific">Hyunsoonleella aestuarii</name>
    <dbReference type="NCBI Taxonomy" id="912802"/>
    <lineage>
        <taxon>Bacteria</taxon>
        <taxon>Pseudomonadati</taxon>
        <taxon>Bacteroidota</taxon>
        <taxon>Flavobacteriia</taxon>
        <taxon>Flavobacteriales</taxon>
        <taxon>Flavobacteriaceae</taxon>
    </lineage>
</organism>
<reference evidence="3" key="1">
    <citation type="journal article" date="2019" name="Int. J. Syst. Evol. Microbiol.">
        <title>The Global Catalogue of Microorganisms (GCM) 10K type strain sequencing project: providing services to taxonomists for standard genome sequencing and annotation.</title>
        <authorList>
            <consortium name="The Broad Institute Genomics Platform"/>
            <consortium name="The Broad Institute Genome Sequencing Center for Infectious Disease"/>
            <person name="Wu L."/>
            <person name="Ma J."/>
        </authorList>
    </citation>
    <scope>NUCLEOTIDE SEQUENCE [LARGE SCALE GENOMIC DNA]</scope>
    <source>
        <strain evidence="3">JCM 17452</strain>
    </source>
</reference>
<evidence type="ECO:0000313" key="3">
    <source>
        <dbReference type="Proteomes" id="UP001500027"/>
    </source>
</evidence>